<evidence type="ECO:0000313" key="4">
    <source>
        <dbReference type="Proteomes" id="UP000192132"/>
    </source>
</evidence>
<feature type="coiled-coil region" evidence="1">
    <location>
        <begin position="166"/>
        <end position="193"/>
    </location>
</feature>
<dbReference type="Proteomes" id="UP000192132">
    <property type="component" value="Unassembled WGS sequence"/>
</dbReference>
<keyword evidence="4" id="KW-1185">Reference proteome</keyword>
<evidence type="ECO:0000256" key="1">
    <source>
        <dbReference type="SAM" id="Coils"/>
    </source>
</evidence>
<dbReference type="OrthoDB" id="6778941at2"/>
<feature type="transmembrane region" description="Helical" evidence="2">
    <location>
        <begin position="220"/>
        <end position="239"/>
    </location>
</feature>
<sequence>MLLAQAISKTSGSLAEAQNTYKENVIVVNTWVTSVLTSSLPTLNQIPPDWQDFVDAYTKANQDALNWVNNVMARLLDVPDEVQNYNSIVTQLLSDAQSQANTLVSNPGDSMALQILQNDLKALTSQLNLVTAFISGAVSSLQQFKDVLPDMAVQLQAIADKSATDANADQQKIDTLKQDIANLQAEIKSLTASIVALAIVDGVALTLGTVATIAAWPFGALTWLVMGPAVAVASVFIALDSIKLVGDKAQLEADQQQVTGLTQDVATLQILAQNYTEMANQTSVVQDSLQSVLAAWQVLASDVSMAVNDIQSAIADAGSANFSAVVKDLDDAVLEWNAAYGQAGDLHLDLQVNNAELQIGMTADQVQAATASAQTLDIIQYYNQLTF</sequence>
<organism evidence="3 4">
    <name type="scientific">Alkanindiges hydrocarboniclasticus</name>
    <dbReference type="NCBI Taxonomy" id="1907941"/>
    <lineage>
        <taxon>Bacteria</taxon>
        <taxon>Pseudomonadati</taxon>
        <taxon>Pseudomonadota</taxon>
        <taxon>Gammaproteobacteria</taxon>
        <taxon>Moraxellales</taxon>
        <taxon>Moraxellaceae</taxon>
        <taxon>Alkanindiges</taxon>
    </lineage>
</organism>
<dbReference type="EMBL" id="MLCN01000020">
    <property type="protein sequence ID" value="ONG40007.1"/>
    <property type="molecule type" value="Genomic_DNA"/>
</dbReference>
<dbReference type="SUPFAM" id="SSF58100">
    <property type="entry name" value="Bacterial hemolysins"/>
    <property type="match status" value="1"/>
</dbReference>
<dbReference type="CDD" id="cd21116">
    <property type="entry name" value="ClyA-like"/>
    <property type="match status" value="1"/>
</dbReference>
<name>A0A1S8CVZ2_9GAMM</name>
<keyword evidence="1" id="KW-0175">Coiled coil</keyword>
<accession>A0A1S8CVZ2</accession>
<gene>
    <name evidence="3" type="ORF">BKE30_08080</name>
</gene>
<dbReference type="RefSeq" id="WP_076878108.1">
    <property type="nucleotide sequence ID" value="NZ_MLCN01000020.1"/>
</dbReference>
<proteinExistence type="predicted"/>
<dbReference type="PANTHER" id="PTHR38443:SF2">
    <property type="entry name" value="NON-HEMOLYTIC ENTEROTOXIN LYTIC COMPONENT L1"/>
    <property type="match status" value="1"/>
</dbReference>
<protein>
    <submittedName>
        <fullName evidence="3">Enterotoxin (HBL)</fullName>
    </submittedName>
</protein>
<evidence type="ECO:0000256" key="2">
    <source>
        <dbReference type="SAM" id="Phobius"/>
    </source>
</evidence>
<dbReference type="Gene3D" id="1.20.1170.10">
    <property type="match status" value="1"/>
</dbReference>
<dbReference type="InterPro" id="IPR052785">
    <property type="entry name" value="Enterotoxin_cmpnt"/>
</dbReference>
<keyword evidence="2" id="KW-1133">Transmembrane helix</keyword>
<feature type="transmembrane region" description="Helical" evidence="2">
    <location>
        <begin position="194"/>
        <end position="214"/>
    </location>
</feature>
<keyword evidence="2" id="KW-0812">Transmembrane</keyword>
<evidence type="ECO:0000313" key="3">
    <source>
        <dbReference type="EMBL" id="ONG40007.1"/>
    </source>
</evidence>
<reference evidence="3 4" key="1">
    <citation type="submission" date="2016-10" db="EMBL/GenBank/DDBJ databases">
        <title>Draft Genome sequence of Alkanindiges sp. strain H1.</title>
        <authorList>
            <person name="Subhash Y."/>
            <person name="Lee S."/>
        </authorList>
    </citation>
    <scope>NUCLEOTIDE SEQUENCE [LARGE SCALE GENOMIC DNA]</scope>
    <source>
        <strain evidence="3 4">H1</strain>
    </source>
</reference>
<dbReference type="PANTHER" id="PTHR38443">
    <property type="match status" value="1"/>
</dbReference>
<comment type="caution">
    <text evidence="3">The sequence shown here is derived from an EMBL/GenBank/DDBJ whole genome shotgun (WGS) entry which is preliminary data.</text>
</comment>
<keyword evidence="2" id="KW-0472">Membrane</keyword>
<dbReference type="AlphaFoldDB" id="A0A1S8CVZ2"/>